<evidence type="ECO:0000313" key="2">
    <source>
        <dbReference type="EMBL" id="MFD0888082.1"/>
    </source>
</evidence>
<name>A0ABW3DZ51_9ACTN</name>
<keyword evidence="3" id="KW-1185">Reference proteome</keyword>
<feature type="non-terminal residue" evidence="2">
    <location>
        <position position="1"/>
    </location>
</feature>
<accession>A0ABW3DZ51</accession>
<evidence type="ECO:0000256" key="1">
    <source>
        <dbReference type="SAM" id="MobiDB-lite"/>
    </source>
</evidence>
<evidence type="ECO:0008006" key="4">
    <source>
        <dbReference type="Google" id="ProtNLM"/>
    </source>
</evidence>
<reference evidence="3" key="1">
    <citation type="journal article" date="2019" name="Int. J. Syst. Evol. Microbiol.">
        <title>The Global Catalogue of Microorganisms (GCM) 10K type strain sequencing project: providing services to taxonomists for standard genome sequencing and annotation.</title>
        <authorList>
            <consortium name="The Broad Institute Genomics Platform"/>
            <consortium name="The Broad Institute Genome Sequencing Center for Infectious Disease"/>
            <person name="Wu L."/>
            <person name="Ma J."/>
        </authorList>
    </citation>
    <scope>NUCLEOTIDE SEQUENCE [LARGE SCALE GENOMIC DNA]</scope>
    <source>
        <strain evidence="3">CCUG 62974</strain>
    </source>
</reference>
<dbReference type="EMBL" id="JBHTHX010001179">
    <property type="protein sequence ID" value="MFD0888082.1"/>
    <property type="molecule type" value="Genomic_DNA"/>
</dbReference>
<organism evidence="2 3">
    <name type="scientific">Streptosporangium algeriense</name>
    <dbReference type="NCBI Taxonomy" id="1682748"/>
    <lineage>
        <taxon>Bacteria</taxon>
        <taxon>Bacillati</taxon>
        <taxon>Actinomycetota</taxon>
        <taxon>Actinomycetes</taxon>
        <taxon>Streptosporangiales</taxon>
        <taxon>Streptosporangiaceae</taxon>
        <taxon>Streptosporangium</taxon>
    </lineage>
</organism>
<dbReference type="Proteomes" id="UP001597024">
    <property type="component" value="Unassembled WGS sequence"/>
</dbReference>
<feature type="region of interest" description="Disordered" evidence="1">
    <location>
        <begin position="52"/>
        <end position="85"/>
    </location>
</feature>
<protein>
    <recommendedName>
        <fullName evidence="4">Histidine kinase</fullName>
    </recommendedName>
</protein>
<proteinExistence type="predicted"/>
<comment type="caution">
    <text evidence="2">The sequence shown here is derived from an EMBL/GenBank/DDBJ whole genome shotgun (WGS) entry which is preliminary data.</text>
</comment>
<gene>
    <name evidence="2" type="ORF">ACFQ08_26380</name>
</gene>
<feature type="compositionally biased region" description="Low complexity" evidence="1">
    <location>
        <begin position="18"/>
        <end position="33"/>
    </location>
</feature>
<sequence>GMTGAGLPKRVPKANLVPGTAAPGSAAAPQTPAFRPSVSPEAVRNRLASFQQGVRQGRAVARGEVGEGQPYPDFSRDVEGNEEDR</sequence>
<feature type="region of interest" description="Disordered" evidence="1">
    <location>
        <begin position="1"/>
        <end position="37"/>
    </location>
</feature>
<evidence type="ECO:0000313" key="3">
    <source>
        <dbReference type="Proteomes" id="UP001597024"/>
    </source>
</evidence>